<feature type="domain" description="Ice-binding protein C-terminal" evidence="4">
    <location>
        <begin position="249"/>
        <end position="274"/>
    </location>
</feature>
<dbReference type="InterPro" id="IPR003886">
    <property type="entry name" value="NIDO_dom"/>
</dbReference>
<dbReference type="Proteomes" id="UP000481327">
    <property type="component" value="Unassembled WGS sequence"/>
</dbReference>
<gene>
    <name evidence="5" type="ORF">F3168_03790</name>
</gene>
<keyword evidence="1" id="KW-1015">Disulfide bond</keyword>
<dbReference type="PANTHER" id="PTHR13802">
    <property type="entry name" value="MUCIN 4-RELATED"/>
    <property type="match status" value="1"/>
</dbReference>
<dbReference type="InterPro" id="IPR051495">
    <property type="entry name" value="Epithelial_Barrier/Signaling"/>
</dbReference>
<evidence type="ECO:0000256" key="2">
    <source>
        <dbReference type="SAM" id="SignalP"/>
    </source>
</evidence>
<dbReference type="InterPro" id="IPR013424">
    <property type="entry name" value="Ice-binding_C"/>
</dbReference>
<evidence type="ECO:0000256" key="1">
    <source>
        <dbReference type="ARBA" id="ARBA00023157"/>
    </source>
</evidence>
<evidence type="ECO:0000259" key="4">
    <source>
        <dbReference type="Pfam" id="PF07589"/>
    </source>
</evidence>
<dbReference type="PANTHER" id="PTHR13802:SF52">
    <property type="entry name" value="MUCIN-4"/>
    <property type="match status" value="1"/>
</dbReference>
<dbReference type="EMBL" id="WIOL01000001">
    <property type="protein sequence ID" value="MQT16378.1"/>
    <property type="molecule type" value="Genomic_DNA"/>
</dbReference>
<dbReference type="GO" id="GO:0007160">
    <property type="term" value="P:cell-matrix adhesion"/>
    <property type="evidence" value="ECO:0007669"/>
    <property type="project" value="InterPro"/>
</dbReference>
<evidence type="ECO:0000313" key="6">
    <source>
        <dbReference type="Proteomes" id="UP000481327"/>
    </source>
</evidence>
<dbReference type="OrthoDB" id="9342475at2"/>
<feature type="signal peptide" evidence="2">
    <location>
        <begin position="1"/>
        <end position="21"/>
    </location>
</feature>
<comment type="caution">
    <text evidence="5">The sequence shown here is derived from an EMBL/GenBank/DDBJ whole genome shotgun (WGS) entry which is preliminary data.</text>
</comment>
<dbReference type="RefSeq" id="WP_152576778.1">
    <property type="nucleotide sequence ID" value="NZ_JAATJI010000001.1"/>
</dbReference>
<name>A0A7C9GTC2_9SPHN</name>
<protein>
    <submittedName>
        <fullName evidence="5">PEPxxWA-CTERM sorting domain-containing protein</fullName>
    </submittedName>
</protein>
<dbReference type="NCBIfam" id="TIGR02595">
    <property type="entry name" value="PEP_CTERM"/>
    <property type="match status" value="1"/>
</dbReference>
<feature type="domain" description="NIDO" evidence="3">
    <location>
        <begin position="59"/>
        <end position="237"/>
    </location>
</feature>
<proteinExistence type="predicted"/>
<organism evidence="5 6">
    <name type="scientific">Sandarakinorhabdus fusca</name>
    <dbReference type="NCBI Taxonomy" id="1439888"/>
    <lineage>
        <taxon>Bacteria</taxon>
        <taxon>Pseudomonadati</taxon>
        <taxon>Pseudomonadota</taxon>
        <taxon>Alphaproteobacteria</taxon>
        <taxon>Sphingomonadales</taxon>
        <taxon>Sphingosinicellaceae</taxon>
        <taxon>Sandarakinorhabdus</taxon>
    </lineage>
</organism>
<accession>A0A7C9GTC2</accession>
<sequence length="281" mass="28691">MKLLGVAIAATLALSAMPALAEPLAPGFSANALPRNDDGATGAVALGFSANYFGNVYSTAYVSNNGYLTFNGGQGTYTPSGLGSGYSGQPIIAAFFADVDTRGAASALTTYGTGTYQGYNAFGATWAGVGYFASQTNKLNDFQIILTDRSDTGAGNFDIFFNYDRIEWETGNASGGSNGLGGISAAVGYNAGTGNQPNTFFELAGSRVPGSFLDTGSAPLINTTNNGVAGQLQFSVRNGSVLPPVLPGAVPEPATWAMLIGGFGMVGGAMRRRRPLAGHLV</sequence>
<dbReference type="NCBIfam" id="NF035944">
    <property type="entry name" value="PEPxxWA-CTERM"/>
    <property type="match status" value="1"/>
</dbReference>
<reference evidence="5 6" key="1">
    <citation type="submission" date="2019-09" db="EMBL/GenBank/DDBJ databases">
        <title>Polymorphobacter sp. isolated from a lake in China.</title>
        <authorList>
            <person name="Liu Z."/>
        </authorList>
    </citation>
    <scope>NUCLEOTIDE SEQUENCE [LARGE SCALE GENOMIC DNA]</scope>
    <source>
        <strain evidence="5 6">D40P</strain>
    </source>
</reference>
<evidence type="ECO:0000313" key="5">
    <source>
        <dbReference type="EMBL" id="MQT16378.1"/>
    </source>
</evidence>
<keyword evidence="2" id="KW-0732">Signal</keyword>
<dbReference type="Pfam" id="PF06119">
    <property type="entry name" value="NIDO"/>
    <property type="match status" value="1"/>
</dbReference>
<evidence type="ECO:0000259" key="3">
    <source>
        <dbReference type="Pfam" id="PF06119"/>
    </source>
</evidence>
<feature type="chain" id="PRO_5028976564" evidence="2">
    <location>
        <begin position="22"/>
        <end position="281"/>
    </location>
</feature>
<keyword evidence="6" id="KW-1185">Reference proteome</keyword>
<dbReference type="AlphaFoldDB" id="A0A7C9GTC2"/>
<dbReference type="Pfam" id="PF07589">
    <property type="entry name" value="PEP-CTERM"/>
    <property type="match status" value="1"/>
</dbReference>